<feature type="transmembrane region" description="Helical" evidence="6">
    <location>
        <begin position="52"/>
        <end position="69"/>
    </location>
</feature>
<name>A0AA35PR89_9SAUR</name>
<dbReference type="InterPro" id="IPR042127">
    <property type="entry name" value="TMEM45"/>
</dbReference>
<comment type="similarity">
    <text evidence="2">Belongs to the TMEM45 family.</text>
</comment>
<evidence type="ECO:0000256" key="2">
    <source>
        <dbReference type="ARBA" id="ARBA00006948"/>
    </source>
</evidence>
<dbReference type="Pfam" id="PF04819">
    <property type="entry name" value="DUF716"/>
    <property type="match status" value="1"/>
</dbReference>
<dbReference type="Proteomes" id="UP001178461">
    <property type="component" value="Chromosome 15"/>
</dbReference>
<keyword evidence="5 6" id="KW-0472">Membrane</keyword>
<feature type="transmembrane region" description="Helical" evidence="6">
    <location>
        <begin position="223"/>
        <end position="240"/>
    </location>
</feature>
<dbReference type="AlphaFoldDB" id="A0AA35PR89"/>
<comment type="subcellular location">
    <subcellularLocation>
        <location evidence="1">Membrane</location>
        <topology evidence="1">Multi-pass membrane protein</topology>
    </subcellularLocation>
</comment>
<keyword evidence="3 6" id="KW-0812">Transmembrane</keyword>
<feature type="transmembrane region" description="Helical" evidence="6">
    <location>
        <begin position="122"/>
        <end position="138"/>
    </location>
</feature>
<evidence type="ECO:0000256" key="6">
    <source>
        <dbReference type="SAM" id="Phobius"/>
    </source>
</evidence>
<proteinExistence type="inferred from homology"/>
<accession>A0AA35PR89</accession>
<feature type="transmembrane region" description="Helical" evidence="6">
    <location>
        <begin position="89"/>
        <end position="110"/>
    </location>
</feature>
<reference evidence="7" key="1">
    <citation type="submission" date="2022-12" db="EMBL/GenBank/DDBJ databases">
        <authorList>
            <person name="Alioto T."/>
            <person name="Alioto T."/>
            <person name="Gomez Garrido J."/>
        </authorList>
    </citation>
    <scope>NUCLEOTIDE SEQUENCE</scope>
</reference>
<evidence type="ECO:0000256" key="1">
    <source>
        <dbReference type="ARBA" id="ARBA00004141"/>
    </source>
</evidence>
<evidence type="ECO:0000313" key="8">
    <source>
        <dbReference type="Proteomes" id="UP001178461"/>
    </source>
</evidence>
<evidence type="ECO:0000313" key="7">
    <source>
        <dbReference type="EMBL" id="CAI5795190.1"/>
    </source>
</evidence>
<evidence type="ECO:0000256" key="5">
    <source>
        <dbReference type="ARBA" id="ARBA00023136"/>
    </source>
</evidence>
<feature type="transmembrane region" description="Helical" evidence="6">
    <location>
        <begin position="150"/>
        <end position="170"/>
    </location>
</feature>
<dbReference type="EMBL" id="OX395141">
    <property type="protein sequence ID" value="CAI5795190.1"/>
    <property type="molecule type" value="Genomic_DNA"/>
</dbReference>
<dbReference type="InterPro" id="IPR006904">
    <property type="entry name" value="DUF716"/>
</dbReference>
<feature type="transmembrane region" description="Helical" evidence="6">
    <location>
        <begin position="182"/>
        <end position="203"/>
    </location>
</feature>
<evidence type="ECO:0000256" key="3">
    <source>
        <dbReference type="ARBA" id="ARBA00022692"/>
    </source>
</evidence>
<keyword evidence="4 6" id="KW-1133">Transmembrane helix</keyword>
<gene>
    <name evidence="7" type="ORF">PODLI_1B019878</name>
</gene>
<evidence type="ECO:0000256" key="4">
    <source>
        <dbReference type="ARBA" id="ARBA00022989"/>
    </source>
</evidence>
<organism evidence="7 8">
    <name type="scientific">Podarcis lilfordi</name>
    <name type="common">Lilford's wall lizard</name>
    <dbReference type="NCBI Taxonomy" id="74358"/>
    <lineage>
        <taxon>Eukaryota</taxon>
        <taxon>Metazoa</taxon>
        <taxon>Chordata</taxon>
        <taxon>Craniata</taxon>
        <taxon>Vertebrata</taxon>
        <taxon>Euteleostomi</taxon>
        <taxon>Lepidosauria</taxon>
        <taxon>Squamata</taxon>
        <taxon>Bifurcata</taxon>
        <taxon>Unidentata</taxon>
        <taxon>Episquamata</taxon>
        <taxon>Laterata</taxon>
        <taxon>Lacertibaenia</taxon>
        <taxon>Lacertidae</taxon>
        <taxon>Podarcis</taxon>
    </lineage>
</organism>
<protein>
    <submittedName>
        <fullName evidence="7">Transmembrane protein 45B</fullName>
    </submittedName>
</protein>
<dbReference type="PANTHER" id="PTHR16007">
    <property type="entry name" value="EPIDIDYMAL MEMBRANE PROTEIN E9-RELATED"/>
    <property type="match status" value="1"/>
</dbReference>
<dbReference type="GO" id="GO:0016020">
    <property type="term" value="C:membrane"/>
    <property type="evidence" value="ECO:0007669"/>
    <property type="project" value="UniProtKB-SubCell"/>
</dbReference>
<dbReference type="PANTHER" id="PTHR16007:SF21">
    <property type="entry name" value="TRANSMEMBRANE PROTEIN 45A"/>
    <property type="match status" value="1"/>
</dbReference>
<keyword evidence="8" id="KW-1185">Reference proteome</keyword>
<feature type="transmembrane region" description="Helical" evidence="6">
    <location>
        <begin position="12"/>
        <end position="31"/>
    </location>
</feature>
<sequence length="289" mass="32694">MPSFIGSALRGNFFLMLGLWWSIKYPIKYILLKLDSGNPHSHWIQSMDIIEGTVKAFFALGGILAEQLVPGGPHLSLYDSETQDWVQLMSWQLMTMYLFYGFSGVAGVLVHTSLKLPVGLDRLLLALALFAEGFLFHFHDYKDAALTEHLYRLMSIAVFGAALCASLEVFQRDHTLLELFRASLFILQGSWFWQIGFVLYPPWGGPGWKQEEHGNKNFLTVCFFWHYAVGLLVMAANGFISQRCSNGCGVNYGNVEVELDVELDLACCLWRKNRTPDPVLLPENISDEK</sequence>